<sequence length="93" mass="10679">MNEGEEVKEVHDDVEVVKGLEIGSPQLYGIGIPEGREKKCRQVAEKLREFITSAHWRGSFRNHFPELADEDKQFEQHYKPAVSDIDAYSCSKD</sequence>
<dbReference type="RefSeq" id="WP_100202483.1">
    <property type="nucleotide sequence ID" value="NZ_PGGW01000053.1"/>
</dbReference>
<dbReference type="EMBL" id="PGGW01000053">
    <property type="protein sequence ID" value="PJE96869.1"/>
    <property type="molecule type" value="Genomic_DNA"/>
</dbReference>
<organism evidence="1 2">
    <name type="scientific">Streptomyces carminius</name>
    <dbReference type="NCBI Taxonomy" id="2665496"/>
    <lineage>
        <taxon>Bacteria</taxon>
        <taxon>Bacillati</taxon>
        <taxon>Actinomycetota</taxon>
        <taxon>Actinomycetes</taxon>
        <taxon>Kitasatosporales</taxon>
        <taxon>Streptomycetaceae</taxon>
        <taxon>Streptomyces</taxon>
    </lineage>
</organism>
<dbReference type="AlphaFoldDB" id="A0A2M8LY64"/>
<comment type="caution">
    <text evidence="1">The sequence shown here is derived from an EMBL/GenBank/DDBJ whole genome shotgun (WGS) entry which is preliminary data.</text>
</comment>
<keyword evidence="2" id="KW-1185">Reference proteome</keyword>
<evidence type="ECO:0000313" key="2">
    <source>
        <dbReference type="Proteomes" id="UP000230407"/>
    </source>
</evidence>
<reference evidence="1 2" key="1">
    <citation type="submission" date="2017-11" db="EMBL/GenBank/DDBJ databases">
        <title>Streptomyces carmine sp. nov., a novel actinomycete isolated from Sophora alopecuroides in Xinjiang, China.</title>
        <authorList>
            <person name="Wang Y."/>
            <person name="Luo X."/>
            <person name="Wan C."/>
            <person name="Zhang L."/>
        </authorList>
    </citation>
    <scope>NUCLEOTIDE SEQUENCE [LARGE SCALE GENOMIC DNA]</scope>
    <source>
        <strain evidence="1 2">TRM SA0054</strain>
    </source>
</reference>
<gene>
    <name evidence="1" type="ORF">CUT44_15695</name>
</gene>
<protein>
    <submittedName>
        <fullName evidence="1">Uncharacterized protein</fullName>
    </submittedName>
</protein>
<evidence type="ECO:0000313" key="1">
    <source>
        <dbReference type="EMBL" id="PJE96869.1"/>
    </source>
</evidence>
<dbReference type="Proteomes" id="UP000230407">
    <property type="component" value="Unassembled WGS sequence"/>
</dbReference>
<name>A0A2M8LY64_9ACTN</name>
<accession>A0A2M8LY64</accession>
<proteinExistence type="predicted"/>